<protein>
    <submittedName>
        <fullName evidence="1">Uncharacterized protein</fullName>
    </submittedName>
</protein>
<evidence type="ECO:0000313" key="1">
    <source>
        <dbReference type="EMBL" id="MCI64964.1"/>
    </source>
</evidence>
<sequence>SRDGSRGGENNGGIGLCAWRGYMPFRG</sequence>
<feature type="non-terminal residue" evidence="1">
    <location>
        <position position="1"/>
    </location>
</feature>
<keyword evidence="2" id="KW-1185">Reference proteome</keyword>
<reference evidence="1 2" key="1">
    <citation type="journal article" date="2018" name="Front. Plant Sci.">
        <title>Red Clover (Trifolium pratense) and Zigzag Clover (T. medium) - A Picture of Genomic Similarities and Differences.</title>
        <authorList>
            <person name="Dluhosova J."/>
            <person name="Istvanek J."/>
            <person name="Nedelnik J."/>
            <person name="Repkova J."/>
        </authorList>
    </citation>
    <scope>NUCLEOTIDE SEQUENCE [LARGE SCALE GENOMIC DNA]</scope>
    <source>
        <strain evidence="2">cv. 10/8</strain>
        <tissue evidence="1">Leaf</tissue>
    </source>
</reference>
<name>A0A392TW92_9FABA</name>
<accession>A0A392TW92</accession>
<dbReference type="AlphaFoldDB" id="A0A392TW92"/>
<organism evidence="1 2">
    <name type="scientific">Trifolium medium</name>
    <dbReference type="NCBI Taxonomy" id="97028"/>
    <lineage>
        <taxon>Eukaryota</taxon>
        <taxon>Viridiplantae</taxon>
        <taxon>Streptophyta</taxon>
        <taxon>Embryophyta</taxon>
        <taxon>Tracheophyta</taxon>
        <taxon>Spermatophyta</taxon>
        <taxon>Magnoliopsida</taxon>
        <taxon>eudicotyledons</taxon>
        <taxon>Gunneridae</taxon>
        <taxon>Pentapetalae</taxon>
        <taxon>rosids</taxon>
        <taxon>fabids</taxon>
        <taxon>Fabales</taxon>
        <taxon>Fabaceae</taxon>
        <taxon>Papilionoideae</taxon>
        <taxon>50 kb inversion clade</taxon>
        <taxon>NPAAA clade</taxon>
        <taxon>Hologalegina</taxon>
        <taxon>IRL clade</taxon>
        <taxon>Trifolieae</taxon>
        <taxon>Trifolium</taxon>
    </lineage>
</organism>
<dbReference type="EMBL" id="LXQA010666743">
    <property type="protein sequence ID" value="MCI64964.1"/>
    <property type="molecule type" value="Genomic_DNA"/>
</dbReference>
<proteinExistence type="predicted"/>
<dbReference type="Proteomes" id="UP000265520">
    <property type="component" value="Unassembled WGS sequence"/>
</dbReference>
<comment type="caution">
    <text evidence="1">The sequence shown here is derived from an EMBL/GenBank/DDBJ whole genome shotgun (WGS) entry which is preliminary data.</text>
</comment>
<evidence type="ECO:0000313" key="2">
    <source>
        <dbReference type="Proteomes" id="UP000265520"/>
    </source>
</evidence>